<evidence type="ECO:0000313" key="2">
    <source>
        <dbReference type="Proteomes" id="UP000509458"/>
    </source>
</evidence>
<protein>
    <submittedName>
        <fullName evidence="1">Uncharacterized protein</fullName>
    </submittedName>
</protein>
<evidence type="ECO:0000313" key="1">
    <source>
        <dbReference type="EMBL" id="CAB9492548.1"/>
    </source>
</evidence>
<dbReference type="EMBL" id="LR812090">
    <property type="protein sequence ID" value="CAB9492548.1"/>
    <property type="molecule type" value="Genomic_DNA"/>
</dbReference>
<reference evidence="1 2" key="1">
    <citation type="submission" date="2020-06" db="EMBL/GenBank/DDBJ databases">
        <authorList>
            <person name="Duchaud E."/>
        </authorList>
    </citation>
    <scope>NUCLEOTIDE SEQUENCE [LARGE SCALE GENOMIC DNA]</scope>
    <source>
        <strain evidence="1">Alteromonas fortis</strain>
    </source>
</reference>
<gene>
    <name evidence="1" type="ORF">ALFOR1_10513</name>
</gene>
<organism evidence="1 2">
    <name type="scientific">Alteromonas macleodii</name>
    <name type="common">Pseudoalteromonas macleodii</name>
    <dbReference type="NCBI Taxonomy" id="28108"/>
    <lineage>
        <taxon>Bacteria</taxon>
        <taxon>Pseudomonadati</taxon>
        <taxon>Pseudomonadota</taxon>
        <taxon>Gammaproteobacteria</taxon>
        <taxon>Alteromonadales</taxon>
        <taxon>Alteromonadaceae</taxon>
        <taxon>Alteromonas/Salinimonas group</taxon>
        <taxon>Alteromonas</taxon>
    </lineage>
</organism>
<proteinExistence type="predicted"/>
<dbReference type="Proteomes" id="UP000509458">
    <property type="component" value="Chromosome"/>
</dbReference>
<accession>A0A6T9XV42</accession>
<sequence>MKSCFELTRAVNKTLSVMSQKNFEGQISYSVWLVSDSIEETTSIFPLILYEEKNRTMT</sequence>
<dbReference type="AlphaFoldDB" id="A0A6T9XV42"/>
<name>A0A6T9XV42_ALTMA</name>